<dbReference type="EMBL" id="CYHE01000008">
    <property type="protein sequence ID" value="CUA97993.1"/>
    <property type="molecule type" value="Genomic_DNA"/>
</dbReference>
<feature type="compositionally biased region" description="Low complexity" evidence="1">
    <location>
        <begin position="41"/>
        <end position="67"/>
    </location>
</feature>
<proteinExistence type="predicted"/>
<evidence type="ECO:0000256" key="1">
    <source>
        <dbReference type="SAM" id="MobiDB-lite"/>
    </source>
</evidence>
<sequence length="67" mass="7047">MTRQNKPDGPKPGSREARLAEALRQNLKRRKAADRQRREAAAGPFEAEDGAAAPAGPGGNADAVPQV</sequence>
<keyword evidence="3" id="KW-1185">Reference proteome</keyword>
<dbReference type="AlphaFoldDB" id="A0A0K6I4K8"/>
<name>A0A0K6I4K8_9HYPH</name>
<reference evidence="3" key="1">
    <citation type="submission" date="2015-08" db="EMBL/GenBank/DDBJ databases">
        <authorList>
            <person name="Varghese N."/>
        </authorList>
    </citation>
    <scope>NUCLEOTIDE SEQUENCE [LARGE SCALE GENOMIC DNA]</scope>
    <source>
        <strain evidence="3">DSM 23407</strain>
    </source>
</reference>
<dbReference type="OrthoDB" id="8454166at2"/>
<dbReference type="RefSeq" id="WP_055456233.1">
    <property type="nucleotide sequence ID" value="NZ_CYHE01000008.1"/>
</dbReference>
<evidence type="ECO:0000313" key="3">
    <source>
        <dbReference type="Proteomes" id="UP000183900"/>
    </source>
</evidence>
<organism evidence="2 3">
    <name type="scientific">Pannonibacter indicus</name>
    <dbReference type="NCBI Taxonomy" id="466044"/>
    <lineage>
        <taxon>Bacteria</taxon>
        <taxon>Pseudomonadati</taxon>
        <taxon>Pseudomonadota</taxon>
        <taxon>Alphaproteobacteria</taxon>
        <taxon>Hyphomicrobiales</taxon>
        <taxon>Stappiaceae</taxon>
        <taxon>Pannonibacter</taxon>
    </lineage>
</organism>
<feature type="region of interest" description="Disordered" evidence="1">
    <location>
        <begin position="24"/>
        <end position="67"/>
    </location>
</feature>
<gene>
    <name evidence="2" type="ORF">Ga0061067_108168</name>
</gene>
<evidence type="ECO:0000313" key="2">
    <source>
        <dbReference type="EMBL" id="CUA97993.1"/>
    </source>
</evidence>
<dbReference type="Proteomes" id="UP000183900">
    <property type="component" value="Unassembled WGS sequence"/>
</dbReference>
<protein>
    <submittedName>
        <fullName evidence="2">Uncharacterized protein</fullName>
    </submittedName>
</protein>
<accession>A0A0K6I4K8</accession>